<dbReference type="EMBL" id="JBHLWI010000008">
    <property type="protein sequence ID" value="MFC0261922.1"/>
    <property type="molecule type" value="Genomic_DNA"/>
</dbReference>
<feature type="chain" id="PRO_5046240673" evidence="1">
    <location>
        <begin position="23"/>
        <end position="181"/>
    </location>
</feature>
<dbReference type="Gene3D" id="2.60.450.10">
    <property type="entry name" value="Lipopolysaccharide (LPS) transport protein A like domain"/>
    <property type="match status" value="1"/>
</dbReference>
<keyword evidence="1" id="KW-0732">Signal</keyword>
<comment type="caution">
    <text evidence="2">The sequence shown here is derived from an EMBL/GenBank/DDBJ whole genome shotgun (WGS) entry which is preliminary data.</text>
</comment>
<name>A0ABV6FPY4_9BACT</name>
<evidence type="ECO:0000313" key="2">
    <source>
        <dbReference type="EMBL" id="MFC0261922.1"/>
    </source>
</evidence>
<dbReference type="InterPro" id="IPR010664">
    <property type="entry name" value="LipoPS_assembly_LptC-rel"/>
</dbReference>
<accession>A0ABV6FPY4</accession>
<dbReference type="Proteomes" id="UP001589797">
    <property type="component" value="Unassembled WGS sequence"/>
</dbReference>
<evidence type="ECO:0000313" key="3">
    <source>
        <dbReference type="Proteomes" id="UP001589797"/>
    </source>
</evidence>
<sequence>MNWYLKRLLFLFLPIFLLSCEAEVDTGILEAYLGPVSEATDIDLYHSDSAIVRTHLKAKRQVEYETGDLEFPEGIDITFYDESGKVTTTMRADQGFYIKKDNLYRGEGDVQVDNLEKNQKLSSEELFWDPNAKKIYTEKFVTIQDKETVINGTGMEADEGFNEYKIFKPFNSRMLIPGEGN</sequence>
<organism evidence="2 3">
    <name type="scientific">Fontibacter flavus</name>
    <dbReference type="NCBI Taxonomy" id="654838"/>
    <lineage>
        <taxon>Bacteria</taxon>
        <taxon>Pseudomonadati</taxon>
        <taxon>Bacteroidota</taxon>
        <taxon>Cytophagia</taxon>
        <taxon>Cytophagales</taxon>
        <taxon>Cyclobacteriaceae</taxon>
        <taxon>Fontibacter</taxon>
    </lineage>
</organism>
<feature type="signal peptide" evidence="1">
    <location>
        <begin position="1"/>
        <end position="22"/>
    </location>
</feature>
<gene>
    <name evidence="2" type="primary">lptC</name>
    <name evidence="2" type="ORF">ACFFIP_04450</name>
</gene>
<dbReference type="RefSeq" id="WP_382386365.1">
    <property type="nucleotide sequence ID" value="NZ_JBHLWI010000008.1"/>
</dbReference>
<reference evidence="2 3" key="1">
    <citation type="submission" date="2024-09" db="EMBL/GenBank/DDBJ databases">
        <authorList>
            <person name="Sun Q."/>
            <person name="Mori K."/>
        </authorList>
    </citation>
    <scope>NUCLEOTIDE SEQUENCE [LARGE SCALE GENOMIC DNA]</scope>
    <source>
        <strain evidence="2 3">CCM 7650</strain>
    </source>
</reference>
<dbReference type="InterPro" id="IPR026265">
    <property type="entry name" value="LptC"/>
</dbReference>
<proteinExistence type="predicted"/>
<keyword evidence="3" id="KW-1185">Reference proteome</keyword>
<protein>
    <submittedName>
        <fullName evidence="2">LPS export ABC transporter periplasmic protein LptC</fullName>
    </submittedName>
</protein>
<dbReference type="NCBIfam" id="TIGR04409">
    <property type="entry name" value="LptC_YrbK"/>
    <property type="match status" value="1"/>
</dbReference>
<dbReference type="PROSITE" id="PS51257">
    <property type="entry name" value="PROKAR_LIPOPROTEIN"/>
    <property type="match status" value="1"/>
</dbReference>
<evidence type="ECO:0000256" key="1">
    <source>
        <dbReference type="SAM" id="SignalP"/>
    </source>
</evidence>
<dbReference type="Pfam" id="PF06835">
    <property type="entry name" value="LptC"/>
    <property type="match status" value="1"/>
</dbReference>